<dbReference type="Proteomes" id="UP001202328">
    <property type="component" value="Unassembled WGS sequence"/>
</dbReference>
<dbReference type="GO" id="GO:0003743">
    <property type="term" value="F:translation initiation factor activity"/>
    <property type="evidence" value="ECO:0007669"/>
    <property type="project" value="TreeGrafter"/>
</dbReference>
<dbReference type="InterPro" id="IPR016024">
    <property type="entry name" value="ARM-type_fold"/>
</dbReference>
<dbReference type="InterPro" id="IPR003890">
    <property type="entry name" value="MIF4G-like_typ-3"/>
</dbReference>
<dbReference type="AlphaFoldDB" id="A0AAD4S662"/>
<dbReference type="PANTHER" id="PTHR23253:SF53">
    <property type="entry name" value="EUKARYOTIC TRANSLATION INITIATION FACTOR ISOFORM 4G-1"/>
    <property type="match status" value="1"/>
</dbReference>
<dbReference type="EMBL" id="JAJJMB010013564">
    <property type="protein sequence ID" value="KAI3867277.1"/>
    <property type="molecule type" value="Genomic_DNA"/>
</dbReference>
<evidence type="ECO:0000313" key="3">
    <source>
        <dbReference type="Proteomes" id="UP001202328"/>
    </source>
</evidence>
<dbReference type="SUPFAM" id="SSF48371">
    <property type="entry name" value="ARM repeat"/>
    <property type="match status" value="1"/>
</dbReference>
<dbReference type="GO" id="GO:0003729">
    <property type="term" value="F:mRNA binding"/>
    <property type="evidence" value="ECO:0007669"/>
    <property type="project" value="TreeGrafter"/>
</dbReference>
<dbReference type="PANTHER" id="PTHR23253">
    <property type="entry name" value="EUKARYOTIC TRANSLATION INITIATION FACTOR 4 GAMMA"/>
    <property type="match status" value="1"/>
</dbReference>
<keyword evidence="3" id="KW-1185">Reference proteome</keyword>
<proteinExistence type="predicted"/>
<comment type="caution">
    <text evidence="2">The sequence shown here is derived from an EMBL/GenBank/DDBJ whole genome shotgun (WGS) entry which is preliminary data.</text>
</comment>
<accession>A0AAD4S662</accession>
<sequence length="319" mass="36486">MADSTSFSKVPLGPVPPPPPGLMKAEVPWMSTVRKGNLPYEERVLRKVRSILNKLTVEKYYILRTQLIDSGITTPSILQGVASLIFSKAVMEPTFCPLYAFLCSELSVYLPSFSSNEPQGKQITFMRILLDNCQATYESANMKAGDNRQQILTGASNEDLEYGYREKRRNLGNIRFICELSKQRRAVLTIVCFILEHLVEQVDVEVNVEAVCLLLNTVGKQLDESSSESHVMNDVYFDRLKYLLTTHPQLETRLKFMIRDVLDLRANNWVNPRHPNQVKDKAINESIRPLEVQKKLGRIRFAESTTDWKKSIFTEISPR</sequence>
<dbReference type="Pfam" id="PF02854">
    <property type="entry name" value="MIF4G"/>
    <property type="match status" value="1"/>
</dbReference>
<dbReference type="SMART" id="SM00543">
    <property type="entry name" value="MIF4G"/>
    <property type="match status" value="1"/>
</dbReference>
<evidence type="ECO:0000313" key="2">
    <source>
        <dbReference type="EMBL" id="KAI3867277.1"/>
    </source>
</evidence>
<dbReference type="GO" id="GO:0016281">
    <property type="term" value="C:eukaryotic translation initiation factor 4F complex"/>
    <property type="evidence" value="ECO:0007669"/>
    <property type="project" value="TreeGrafter"/>
</dbReference>
<dbReference type="Gene3D" id="1.25.40.180">
    <property type="match status" value="1"/>
</dbReference>
<feature type="domain" description="MIF4G" evidence="1">
    <location>
        <begin position="45"/>
        <end position="268"/>
    </location>
</feature>
<gene>
    <name evidence="2" type="ORF">MKW98_001711</name>
</gene>
<organism evidence="2 3">
    <name type="scientific">Papaver atlanticum</name>
    <dbReference type="NCBI Taxonomy" id="357466"/>
    <lineage>
        <taxon>Eukaryota</taxon>
        <taxon>Viridiplantae</taxon>
        <taxon>Streptophyta</taxon>
        <taxon>Embryophyta</taxon>
        <taxon>Tracheophyta</taxon>
        <taxon>Spermatophyta</taxon>
        <taxon>Magnoliopsida</taxon>
        <taxon>Ranunculales</taxon>
        <taxon>Papaveraceae</taxon>
        <taxon>Papaveroideae</taxon>
        <taxon>Papaver</taxon>
    </lineage>
</organism>
<evidence type="ECO:0000259" key="1">
    <source>
        <dbReference type="SMART" id="SM00543"/>
    </source>
</evidence>
<reference evidence="2" key="1">
    <citation type="submission" date="2022-04" db="EMBL/GenBank/DDBJ databases">
        <title>A functionally conserved STORR gene fusion in Papaver species that diverged 16.8 million years ago.</title>
        <authorList>
            <person name="Catania T."/>
        </authorList>
    </citation>
    <scope>NUCLEOTIDE SEQUENCE</scope>
    <source>
        <strain evidence="2">S-188037</strain>
    </source>
</reference>
<protein>
    <recommendedName>
        <fullName evidence="1">MIF4G domain-containing protein</fullName>
    </recommendedName>
</protein>
<name>A0AAD4S662_9MAGN</name>